<evidence type="ECO:0000313" key="4">
    <source>
        <dbReference type="EMBL" id="KAG2242089.1"/>
    </source>
</evidence>
<dbReference type="Gene3D" id="1.10.10.790">
    <property type="entry name" value="Surp module"/>
    <property type="match status" value="1"/>
</dbReference>
<gene>
    <name evidence="4" type="ORF">Bca52824_096063</name>
</gene>
<dbReference type="AlphaFoldDB" id="A0A8X7NXW7"/>
<evidence type="ECO:0000259" key="3">
    <source>
        <dbReference type="PROSITE" id="PS50128"/>
    </source>
</evidence>
<comment type="caution">
    <text evidence="4">The sequence shown here is derived from an EMBL/GenBank/DDBJ whole genome shotgun (WGS) entry which is preliminary data.</text>
</comment>
<evidence type="ECO:0000256" key="2">
    <source>
        <dbReference type="SAM" id="MobiDB-lite"/>
    </source>
</evidence>
<dbReference type="GO" id="GO:0003723">
    <property type="term" value="F:RNA binding"/>
    <property type="evidence" value="ECO:0007669"/>
    <property type="project" value="InterPro"/>
</dbReference>
<dbReference type="PANTHER" id="PTHR15316">
    <property type="entry name" value="SPLICEOSOME ASSOCIATED PROTEIN 114/SWAP SPLICING FACTOR-RELATED"/>
    <property type="match status" value="1"/>
</dbReference>
<keyword evidence="1" id="KW-0507">mRNA processing</keyword>
<dbReference type="InterPro" id="IPR045146">
    <property type="entry name" value="SF3A1"/>
</dbReference>
<proteinExistence type="predicted"/>
<dbReference type="EMBL" id="JAAMPC010000669">
    <property type="protein sequence ID" value="KAG2242089.1"/>
    <property type="molecule type" value="Genomic_DNA"/>
</dbReference>
<keyword evidence="5" id="KW-1185">Reference proteome</keyword>
<dbReference type="InterPro" id="IPR000061">
    <property type="entry name" value="Surp"/>
</dbReference>
<feature type="region of interest" description="Disordered" evidence="2">
    <location>
        <begin position="1"/>
        <end position="25"/>
    </location>
</feature>
<dbReference type="GO" id="GO:0071013">
    <property type="term" value="C:catalytic step 2 spliceosome"/>
    <property type="evidence" value="ECO:0007669"/>
    <property type="project" value="TreeGrafter"/>
</dbReference>
<organism evidence="4 5">
    <name type="scientific">Brassica carinata</name>
    <name type="common">Ethiopian mustard</name>
    <name type="synonym">Abyssinian cabbage</name>
    <dbReference type="NCBI Taxonomy" id="52824"/>
    <lineage>
        <taxon>Eukaryota</taxon>
        <taxon>Viridiplantae</taxon>
        <taxon>Streptophyta</taxon>
        <taxon>Embryophyta</taxon>
        <taxon>Tracheophyta</taxon>
        <taxon>Spermatophyta</taxon>
        <taxon>Magnoliopsida</taxon>
        <taxon>eudicotyledons</taxon>
        <taxon>Gunneridae</taxon>
        <taxon>Pentapetalae</taxon>
        <taxon>rosids</taxon>
        <taxon>malvids</taxon>
        <taxon>Brassicales</taxon>
        <taxon>Brassicaceae</taxon>
        <taxon>Brassiceae</taxon>
        <taxon>Brassica</taxon>
    </lineage>
</organism>
<dbReference type="PROSITE" id="PS50128">
    <property type="entry name" value="SURP"/>
    <property type="match status" value="1"/>
</dbReference>
<dbReference type="GO" id="GO:0045292">
    <property type="term" value="P:mRNA cis splicing, via spliceosome"/>
    <property type="evidence" value="ECO:0007669"/>
    <property type="project" value="InterPro"/>
</dbReference>
<dbReference type="Pfam" id="PF01805">
    <property type="entry name" value="Surp"/>
    <property type="match status" value="1"/>
</dbReference>
<name>A0A8X7NXW7_BRACI</name>
<evidence type="ECO:0000313" key="5">
    <source>
        <dbReference type="Proteomes" id="UP000886595"/>
    </source>
</evidence>
<accession>A0A8X7NXW7</accession>
<dbReference type="PANTHER" id="PTHR15316:SF6">
    <property type="entry name" value="SURP MOTIF DOMAIN-CONTAINING PROTEIN"/>
    <property type="match status" value="1"/>
</dbReference>
<protein>
    <recommendedName>
        <fullName evidence="3">SURP motif domain-containing protein</fullName>
    </recommendedName>
</protein>
<dbReference type="Proteomes" id="UP000886595">
    <property type="component" value="Unassembled WGS sequence"/>
</dbReference>
<evidence type="ECO:0000256" key="1">
    <source>
        <dbReference type="ARBA" id="ARBA00022664"/>
    </source>
</evidence>
<feature type="domain" description="SURP motif" evidence="3">
    <location>
        <begin position="50"/>
        <end position="98"/>
    </location>
</feature>
<dbReference type="GO" id="GO:0000381">
    <property type="term" value="P:regulation of alternative mRNA splicing, via spliceosome"/>
    <property type="evidence" value="ECO:0007669"/>
    <property type="project" value="TreeGrafter"/>
</dbReference>
<dbReference type="InterPro" id="IPR035967">
    <property type="entry name" value="SWAP/Surp_sf"/>
</dbReference>
<sequence>MLFDGMLDAPPTDDEAQGQPVPLFTDPDPPIPRNYPLTYPEGITRRQLGIIKVTAQFYLRYGYAFWMTLVGRVAIIQNSLLNSQFEIIMSEDMYSFFYRLVTVYSNVLMPLCTCPERAVLKGFFNLLQGENRR</sequence>
<reference evidence="4 5" key="1">
    <citation type="submission" date="2020-02" db="EMBL/GenBank/DDBJ databases">
        <authorList>
            <person name="Ma Q."/>
            <person name="Huang Y."/>
            <person name="Song X."/>
            <person name="Pei D."/>
        </authorList>
    </citation>
    <scope>NUCLEOTIDE SEQUENCE [LARGE SCALE GENOMIC DNA]</scope>
    <source>
        <strain evidence="4">Sxm20200214</strain>
        <tissue evidence="4">Leaf</tissue>
    </source>
</reference>
<dbReference type="OrthoDB" id="1109984at2759"/>
<dbReference type="SUPFAM" id="SSF109905">
    <property type="entry name" value="Surp module (SWAP domain)"/>
    <property type="match status" value="1"/>
</dbReference>
<dbReference type="GO" id="GO:0005686">
    <property type="term" value="C:U2 snRNP"/>
    <property type="evidence" value="ECO:0007669"/>
    <property type="project" value="TreeGrafter"/>
</dbReference>
<dbReference type="GO" id="GO:0071004">
    <property type="term" value="C:U2-type prespliceosome"/>
    <property type="evidence" value="ECO:0007669"/>
    <property type="project" value="TreeGrafter"/>
</dbReference>